<dbReference type="EMBL" id="KK034197">
    <property type="protein sequence ID" value="EXL64304.1"/>
    <property type="molecule type" value="Genomic_DNA"/>
</dbReference>
<reference evidence="1" key="1">
    <citation type="submission" date="2011-11" db="EMBL/GenBank/DDBJ databases">
        <title>The Genome Sequence of Fusarium oxysporum PHW808.</title>
        <authorList>
            <consortium name="The Broad Institute Genome Sequencing Platform"/>
            <person name="Ma L.-J."/>
            <person name="Gale L.R."/>
            <person name="Schwartz D.C."/>
            <person name="Zhou S."/>
            <person name="Corby-Kistler H."/>
            <person name="Young S.K."/>
            <person name="Zeng Q."/>
            <person name="Gargeya S."/>
            <person name="Fitzgerald M."/>
            <person name="Haas B."/>
            <person name="Abouelleil A."/>
            <person name="Alvarado L."/>
            <person name="Arachchi H.M."/>
            <person name="Berlin A."/>
            <person name="Brown A."/>
            <person name="Chapman S.B."/>
            <person name="Chen Z."/>
            <person name="Dunbar C."/>
            <person name="Freedman E."/>
            <person name="Gearin G."/>
            <person name="Goldberg J."/>
            <person name="Griggs A."/>
            <person name="Gujja S."/>
            <person name="Heiman D."/>
            <person name="Howarth C."/>
            <person name="Larson L."/>
            <person name="Lui A."/>
            <person name="MacDonald P.J.P."/>
            <person name="Montmayeur A."/>
            <person name="Murphy C."/>
            <person name="Neiman D."/>
            <person name="Pearson M."/>
            <person name="Priest M."/>
            <person name="Roberts A."/>
            <person name="Saif S."/>
            <person name="Shea T."/>
            <person name="Shenoy N."/>
            <person name="Sisk P."/>
            <person name="Stolte C."/>
            <person name="Sykes S."/>
            <person name="Wortman J."/>
            <person name="Nusbaum C."/>
            <person name="Birren B."/>
        </authorList>
    </citation>
    <scope>NUCLEOTIDE SEQUENCE [LARGE SCALE GENOMIC DNA]</scope>
    <source>
        <strain evidence="1">54008</strain>
    </source>
</reference>
<dbReference type="AlphaFoldDB" id="X0HT24"/>
<dbReference type="HOGENOM" id="CLU_2757891_0_0_1"/>
<gene>
    <name evidence="1" type="ORF">FOPG_19428</name>
</gene>
<reference evidence="1" key="2">
    <citation type="submission" date="2014-03" db="EMBL/GenBank/DDBJ databases">
        <title>The Genome Annotation of Fusarium oxysporum PHW808.</title>
        <authorList>
            <consortium name="The Broad Institute Genomics Platform"/>
            <person name="Ma L.-J."/>
            <person name="Corby-Kistler H."/>
            <person name="Broz K."/>
            <person name="Gale L.R."/>
            <person name="Jonkers W."/>
            <person name="O'Donnell K."/>
            <person name="Ploetz R."/>
            <person name="Steinberg C."/>
            <person name="Schwartz D.C."/>
            <person name="VanEtten H."/>
            <person name="Zhou S."/>
            <person name="Young S.K."/>
            <person name="Zeng Q."/>
            <person name="Gargeya S."/>
            <person name="Fitzgerald M."/>
            <person name="Abouelleil A."/>
            <person name="Alvarado L."/>
            <person name="Chapman S.B."/>
            <person name="Gainer-Dewar J."/>
            <person name="Goldberg J."/>
            <person name="Griggs A."/>
            <person name="Gujja S."/>
            <person name="Hansen M."/>
            <person name="Howarth C."/>
            <person name="Imamovic A."/>
            <person name="Ireland A."/>
            <person name="Larimer J."/>
            <person name="McCowan C."/>
            <person name="Murphy C."/>
            <person name="Pearson M."/>
            <person name="Poon T.W."/>
            <person name="Priest M."/>
            <person name="Roberts A."/>
            <person name="Saif S."/>
            <person name="Shea T."/>
            <person name="Sykes S."/>
            <person name="Wortman J."/>
            <person name="Nusbaum C."/>
            <person name="Birren B."/>
        </authorList>
    </citation>
    <scope>NUCLEOTIDE SEQUENCE</scope>
    <source>
        <strain evidence="1">54008</strain>
    </source>
</reference>
<organism evidence="1">
    <name type="scientific">Fusarium oxysporum f. sp. conglutinans race 2 54008</name>
    <dbReference type="NCBI Taxonomy" id="1089457"/>
    <lineage>
        <taxon>Eukaryota</taxon>
        <taxon>Fungi</taxon>
        <taxon>Dikarya</taxon>
        <taxon>Ascomycota</taxon>
        <taxon>Pezizomycotina</taxon>
        <taxon>Sordariomycetes</taxon>
        <taxon>Hypocreomycetidae</taxon>
        <taxon>Hypocreales</taxon>
        <taxon>Nectriaceae</taxon>
        <taxon>Fusarium</taxon>
        <taxon>Fusarium oxysporum species complex</taxon>
    </lineage>
</organism>
<accession>X0HT24</accession>
<proteinExistence type="predicted"/>
<sequence>MARVQKVKRRTAGQVLLLRVLKTHPTTVGSCAITLTSHMRNSTSFLVVACVQQWLPVSGSKTIFEAVPTI</sequence>
<dbReference type="Proteomes" id="UP000030676">
    <property type="component" value="Unassembled WGS sequence"/>
</dbReference>
<evidence type="ECO:0000313" key="1">
    <source>
        <dbReference type="EMBL" id="EXL64304.1"/>
    </source>
</evidence>
<name>X0HT24_FUSOX</name>
<protein>
    <submittedName>
        <fullName evidence="1">Uncharacterized protein</fullName>
    </submittedName>
</protein>